<sequence length="261" mass="30239">MEIVWSGSNLISLSLIEEINLIKEYTNLIIFDYKKLLNFLNENGKDKLRNILAENGIKPLLISHDFKFDLGNKNEEILNIYNLSKELDVPFLLVNPCEKPANLSFNVALEVFSKDLSKFLSQIDLSLILRINNFSVVNTLGKAYKVLSMVKDKKLNLGFDTFHFYISGEDLDVFRDKDLCRIKFVFLKDAENVPKYYLRENQQLFPGEGVISLEQILIYLREGGFDGYIVPEVIRPEYAKMDPKEYVFRLMDTTKRVLASL</sequence>
<dbReference type="AlphaFoldDB" id="A0A7V3ZK85"/>
<dbReference type="Pfam" id="PF01261">
    <property type="entry name" value="AP_endonuc_2"/>
    <property type="match status" value="1"/>
</dbReference>
<dbReference type="InterPro" id="IPR036237">
    <property type="entry name" value="Xyl_isomerase-like_sf"/>
</dbReference>
<dbReference type="InterPro" id="IPR013022">
    <property type="entry name" value="Xyl_isomerase-like_TIM-brl"/>
</dbReference>
<evidence type="ECO:0000259" key="1">
    <source>
        <dbReference type="Pfam" id="PF01261"/>
    </source>
</evidence>
<dbReference type="RefSeq" id="WP_149122409.1">
    <property type="nucleotide sequence ID" value="NZ_VTFL01000001.1"/>
</dbReference>
<dbReference type="PANTHER" id="PTHR12110:SF21">
    <property type="entry name" value="XYLOSE ISOMERASE-LIKE TIM BARREL DOMAIN-CONTAINING PROTEIN"/>
    <property type="match status" value="1"/>
</dbReference>
<keyword evidence="2" id="KW-0413">Isomerase</keyword>
<evidence type="ECO:0000313" key="2">
    <source>
        <dbReference type="EMBL" id="HGK24478.1"/>
    </source>
</evidence>
<gene>
    <name evidence="2" type="ORF">ENU78_08685</name>
</gene>
<comment type="caution">
    <text evidence="2">The sequence shown here is derived from an EMBL/GenBank/DDBJ whole genome shotgun (WGS) entry which is preliminary data.</text>
</comment>
<accession>A0A7V3ZK85</accession>
<proteinExistence type="predicted"/>
<name>A0A7V3ZK85_DICTH</name>
<reference evidence="2" key="1">
    <citation type="journal article" date="2020" name="mSystems">
        <title>Genome- and Community-Level Interaction Insights into Carbon Utilization and Element Cycling Functions of Hydrothermarchaeota in Hydrothermal Sediment.</title>
        <authorList>
            <person name="Zhou Z."/>
            <person name="Liu Y."/>
            <person name="Xu W."/>
            <person name="Pan J."/>
            <person name="Luo Z.H."/>
            <person name="Li M."/>
        </authorList>
    </citation>
    <scope>NUCLEOTIDE SEQUENCE [LARGE SCALE GENOMIC DNA]</scope>
    <source>
        <strain evidence="2">SpSt-70</strain>
    </source>
</reference>
<dbReference type="Gene3D" id="3.20.20.150">
    <property type="entry name" value="Divalent-metal-dependent TIM barrel enzymes"/>
    <property type="match status" value="1"/>
</dbReference>
<protein>
    <submittedName>
        <fullName evidence="2">Sugar phosphate isomerase/epimerase</fullName>
    </submittedName>
</protein>
<dbReference type="GO" id="GO:0016853">
    <property type="term" value="F:isomerase activity"/>
    <property type="evidence" value="ECO:0007669"/>
    <property type="project" value="UniProtKB-KW"/>
</dbReference>
<organism evidence="2">
    <name type="scientific">Dictyoglomus thermophilum</name>
    <dbReference type="NCBI Taxonomy" id="14"/>
    <lineage>
        <taxon>Bacteria</taxon>
        <taxon>Pseudomonadati</taxon>
        <taxon>Dictyoglomota</taxon>
        <taxon>Dictyoglomia</taxon>
        <taxon>Dictyoglomales</taxon>
        <taxon>Dictyoglomaceae</taxon>
        <taxon>Dictyoglomus</taxon>
    </lineage>
</organism>
<dbReference type="InterPro" id="IPR050312">
    <property type="entry name" value="IolE/XylAMocC-like"/>
</dbReference>
<feature type="domain" description="Xylose isomerase-like TIM barrel" evidence="1">
    <location>
        <begin position="43"/>
        <end position="242"/>
    </location>
</feature>
<dbReference type="EMBL" id="DTDV01000022">
    <property type="protein sequence ID" value="HGK24478.1"/>
    <property type="molecule type" value="Genomic_DNA"/>
</dbReference>
<dbReference type="PANTHER" id="PTHR12110">
    <property type="entry name" value="HYDROXYPYRUVATE ISOMERASE"/>
    <property type="match status" value="1"/>
</dbReference>
<dbReference type="SUPFAM" id="SSF51658">
    <property type="entry name" value="Xylose isomerase-like"/>
    <property type="match status" value="1"/>
</dbReference>